<dbReference type="PANTHER" id="PTHR43507">
    <property type="entry name" value="NADH-UBIQUINONE OXIDOREDUCTASE CHAIN 4"/>
    <property type="match status" value="1"/>
</dbReference>
<evidence type="ECO:0000259" key="19">
    <source>
        <dbReference type="Pfam" id="PF01059"/>
    </source>
</evidence>
<comment type="catalytic activity">
    <reaction evidence="16 17">
        <text>a ubiquinone + NADH + 5 H(+)(in) = a ubiquinol + NAD(+) + 4 H(+)(out)</text>
        <dbReference type="Rhea" id="RHEA:29091"/>
        <dbReference type="Rhea" id="RHEA-COMP:9565"/>
        <dbReference type="Rhea" id="RHEA-COMP:9566"/>
        <dbReference type="ChEBI" id="CHEBI:15378"/>
        <dbReference type="ChEBI" id="CHEBI:16389"/>
        <dbReference type="ChEBI" id="CHEBI:17976"/>
        <dbReference type="ChEBI" id="CHEBI:57540"/>
        <dbReference type="ChEBI" id="CHEBI:57945"/>
        <dbReference type="EC" id="7.1.1.2"/>
    </reaction>
</comment>
<evidence type="ECO:0000259" key="18">
    <source>
        <dbReference type="Pfam" id="PF00361"/>
    </source>
</evidence>
<dbReference type="GO" id="GO:0042773">
    <property type="term" value="P:ATP synthesis coupled electron transport"/>
    <property type="evidence" value="ECO:0007669"/>
    <property type="project" value="InterPro"/>
</dbReference>
<dbReference type="InterPro" id="IPR000260">
    <property type="entry name" value="NADH4_N"/>
</dbReference>
<comment type="function">
    <text evidence="1">Core subunit of the mitochondrial membrane respiratory chain NADH dehydrogenase (Complex I) that is believed to belong to the minimal assembly required for catalysis. Complex I functions in the transfer of electrons from NADH to the respiratory chain. The immediate electron acceptor for the enzyme is believed to be ubiquinone.</text>
</comment>
<feature type="transmembrane region" description="Helical" evidence="17">
    <location>
        <begin position="376"/>
        <end position="399"/>
    </location>
</feature>
<sequence>MLKIIFFLLFLLPVCFINNMYWMVQIMLFFIGFIFLMMNNFMNYWSEISYFLGCDMLSYGLVLLSLWICSLMLMASESVNKYNNYKNLFLLNIVILLLLLVLTFSSMSLFMFYLFFESSLIPTLFLILGWGYQPERLQAGVYLLFYTLLVSLPMLIGIFYLMNKTGSMNFYLMNNFMFNYDLLYFCLLCAFLVKMPMFLVHLWLPKAHVEAPVSGSMILAGIMLKLGGYGLLRVISFLQLMNLKYSLIWISISLVGGVLVSLVCLRQTDLKSLIANSSVAHMGIVLAGLLTMTYWGLCGSYTLMIAHGLCSSGLFCLANVSYERLGSRSLLINKGLLNFMPAVTLWWFLLSSANMAAPPTLNLLGEISLLNSIVSWSWISMIMLSLLSFFSAAYTLYLYSFSQHGKLFSGVYSFSGGKIREYLLMLLHWLPLNLLILKSDACMLML</sequence>
<comment type="function">
    <text evidence="17">Core subunit of the mitochondrial membrane respiratory chain NADH dehydrogenase (Complex I) which catalyzes electron transfer from NADH through the respiratory chain, using ubiquinone as an electron acceptor. Essential for the catalytic activity and assembly of complex I.</text>
</comment>
<geneLocation type="mitochondrion" evidence="20"/>
<feature type="transmembrane region" description="Helical" evidence="17">
    <location>
        <begin position="303"/>
        <end position="323"/>
    </location>
</feature>
<keyword evidence="7 17" id="KW-0679">Respiratory chain</keyword>
<accession>Q56GP8</accession>
<evidence type="ECO:0000256" key="15">
    <source>
        <dbReference type="ARBA" id="ARBA00023136"/>
    </source>
</evidence>
<feature type="transmembrane region" description="Helical" evidence="17">
    <location>
        <begin position="277"/>
        <end position="297"/>
    </location>
</feature>
<evidence type="ECO:0000256" key="7">
    <source>
        <dbReference type="ARBA" id="ARBA00022660"/>
    </source>
</evidence>
<feature type="transmembrane region" description="Helical" evidence="17">
    <location>
        <begin position="335"/>
        <end position="356"/>
    </location>
</feature>
<feature type="transmembrane region" description="Helical" evidence="17">
    <location>
        <begin position="87"/>
        <end position="104"/>
    </location>
</feature>
<feature type="transmembrane region" description="Helical" evidence="17">
    <location>
        <begin position="56"/>
        <end position="75"/>
    </location>
</feature>
<dbReference type="PRINTS" id="PR01437">
    <property type="entry name" value="NUOXDRDTASE4"/>
</dbReference>
<feature type="domain" description="NADH:ubiquinone oxidoreductase chain 4 N-terminal" evidence="19">
    <location>
        <begin position="1"/>
        <end position="103"/>
    </location>
</feature>
<keyword evidence="9" id="KW-1278">Translocase</keyword>
<evidence type="ECO:0000256" key="5">
    <source>
        <dbReference type="ARBA" id="ARBA00021006"/>
    </source>
</evidence>
<gene>
    <name evidence="20" type="primary">ND4</name>
</gene>
<dbReference type="GO" id="GO:0008137">
    <property type="term" value="F:NADH dehydrogenase (ubiquinone) activity"/>
    <property type="evidence" value="ECO:0007669"/>
    <property type="project" value="UniProtKB-UniRule"/>
</dbReference>
<evidence type="ECO:0000256" key="16">
    <source>
        <dbReference type="ARBA" id="ARBA00049551"/>
    </source>
</evidence>
<dbReference type="InterPro" id="IPR003918">
    <property type="entry name" value="NADH_UbQ_OxRdtase"/>
</dbReference>
<evidence type="ECO:0000256" key="4">
    <source>
        <dbReference type="ARBA" id="ARBA00012944"/>
    </source>
</evidence>
<evidence type="ECO:0000256" key="9">
    <source>
        <dbReference type="ARBA" id="ARBA00022967"/>
    </source>
</evidence>
<dbReference type="PANTHER" id="PTHR43507:SF20">
    <property type="entry name" value="NADH-UBIQUINONE OXIDOREDUCTASE CHAIN 4"/>
    <property type="match status" value="1"/>
</dbReference>
<name>Q56GP8_9MUSC</name>
<feature type="transmembrane region" description="Helical" evidence="17">
    <location>
        <begin position="216"/>
        <end position="235"/>
    </location>
</feature>
<dbReference type="EMBL" id="AY958413">
    <property type="protein sequence ID" value="AAX76870.1"/>
    <property type="molecule type" value="Genomic_DNA"/>
</dbReference>
<dbReference type="AlphaFoldDB" id="Q56GP8"/>
<evidence type="ECO:0000256" key="6">
    <source>
        <dbReference type="ARBA" id="ARBA00022448"/>
    </source>
</evidence>
<comment type="similarity">
    <text evidence="3 17">Belongs to the complex I subunit 4 family.</text>
</comment>
<proteinExistence type="inferred from homology"/>
<feature type="transmembrane region" description="Helical" evidence="17">
    <location>
        <begin position="139"/>
        <end position="162"/>
    </location>
</feature>
<evidence type="ECO:0000256" key="8">
    <source>
        <dbReference type="ARBA" id="ARBA00022692"/>
    </source>
</evidence>
<keyword evidence="11 17" id="KW-1133">Transmembrane helix</keyword>
<evidence type="ECO:0000256" key="3">
    <source>
        <dbReference type="ARBA" id="ARBA00009025"/>
    </source>
</evidence>
<evidence type="ECO:0000313" key="20">
    <source>
        <dbReference type="EMBL" id="AAX76870.1"/>
    </source>
</evidence>
<dbReference type="GO" id="GO:0015990">
    <property type="term" value="P:electron transport coupled proton transport"/>
    <property type="evidence" value="ECO:0007669"/>
    <property type="project" value="TreeGrafter"/>
</dbReference>
<evidence type="ECO:0000256" key="13">
    <source>
        <dbReference type="ARBA" id="ARBA00023075"/>
    </source>
</evidence>
<dbReference type="GO" id="GO:0048039">
    <property type="term" value="F:ubiquinone binding"/>
    <property type="evidence" value="ECO:0007669"/>
    <property type="project" value="TreeGrafter"/>
</dbReference>
<keyword evidence="15 17" id="KW-0472">Membrane</keyword>
<evidence type="ECO:0000256" key="10">
    <source>
        <dbReference type="ARBA" id="ARBA00022982"/>
    </source>
</evidence>
<keyword evidence="8 17" id="KW-0812">Transmembrane</keyword>
<evidence type="ECO:0000256" key="14">
    <source>
        <dbReference type="ARBA" id="ARBA00023128"/>
    </source>
</evidence>
<dbReference type="InterPro" id="IPR001750">
    <property type="entry name" value="ND/Mrp_TM"/>
</dbReference>
<evidence type="ECO:0000256" key="2">
    <source>
        <dbReference type="ARBA" id="ARBA00004225"/>
    </source>
</evidence>
<organism evidence="20">
    <name type="scientific">Drosophila trapezifrons</name>
    <dbReference type="NCBI Taxonomy" id="94110"/>
    <lineage>
        <taxon>Eukaryota</taxon>
        <taxon>Metazoa</taxon>
        <taxon>Ecdysozoa</taxon>
        <taxon>Arthropoda</taxon>
        <taxon>Hexapoda</taxon>
        <taxon>Insecta</taxon>
        <taxon>Pterygota</taxon>
        <taxon>Neoptera</taxon>
        <taxon>Endopterygota</taxon>
        <taxon>Diptera</taxon>
        <taxon>Brachycera</taxon>
        <taxon>Muscomorpha</taxon>
        <taxon>Ephydroidea</taxon>
        <taxon>Drosophilidae</taxon>
        <taxon>Drosophila</taxon>
        <taxon>Sophophora</taxon>
    </lineage>
</organism>
<dbReference type="Pfam" id="PF00361">
    <property type="entry name" value="Proton_antipo_M"/>
    <property type="match status" value="1"/>
</dbReference>
<feature type="transmembrane region" description="Helical" evidence="17">
    <location>
        <begin position="7"/>
        <end position="36"/>
    </location>
</feature>
<feature type="transmembrane region" description="Helical" evidence="17">
    <location>
        <begin position="110"/>
        <end position="132"/>
    </location>
</feature>
<comment type="subcellular location">
    <subcellularLocation>
        <location evidence="2 17">Mitochondrion membrane</location>
        <topology evidence="2 17">Multi-pass membrane protein</topology>
    </subcellularLocation>
</comment>
<dbReference type="GO" id="GO:0003954">
    <property type="term" value="F:NADH dehydrogenase activity"/>
    <property type="evidence" value="ECO:0007669"/>
    <property type="project" value="TreeGrafter"/>
</dbReference>
<feature type="domain" description="NADH:quinone oxidoreductase/Mrp antiporter transmembrane" evidence="18">
    <location>
        <begin position="106"/>
        <end position="390"/>
    </location>
</feature>
<evidence type="ECO:0000256" key="17">
    <source>
        <dbReference type="RuleBase" id="RU003297"/>
    </source>
</evidence>
<keyword evidence="14 17" id="KW-0496">Mitochondrion</keyword>
<feature type="transmembrane region" description="Helical" evidence="17">
    <location>
        <begin position="247"/>
        <end position="265"/>
    </location>
</feature>
<dbReference type="GO" id="GO:0031966">
    <property type="term" value="C:mitochondrial membrane"/>
    <property type="evidence" value="ECO:0007669"/>
    <property type="project" value="UniProtKB-SubCell"/>
</dbReference>
<evidence type="ECO:0000256" key="12">
    <source>
        <dbReference type="ARBA" id="ARBA00023027"/>
    </source>
</evidence>
<feature type="transmembrane region" description="Helical" evidence="17">
    <location>
        <begin position="182"/>
        <end position="204"/>
    </location>
</feature>
<keyword evidence="6 17" id="KW-0813">Transport</keyword>
<keyword evidence="12 17" id="KW-0520">NAD</keyword>
<dbReference type="Pfam" id="PF01059">
    <property type="entry name" value="Oxidored_q5_N"/>
    <property type="match status" value="1"/>
</dbReference>
<keyword evidence="13 17" id="KW-0830">Ubiquinone</keyword>
<evidence type="ECO:0000256" key="11">
    <source>
        <dbReference type="ARBA" id="ARBA00022989"/>
    </source>
</evidence>
<dbReference type="EC" id="7.1.1.2" evidence="4 17"/>
<keyword evidence="10 17" id="KW-0249">Electron transport</keyword>
<reference evidence="20" key="1">
    <citation type="submission" date="2005-03" db="EMBL/GenBank/DDBJ databases">
        <title>Phylogeny of melanogaster species group inferred from ND4L and ND4 genes.</title>
        <authorList>
            <person name="Mou S.-L."/>
            <person name="Zeng Q.-T."/>
            <person name="Yang Y."/>
        </authorList>
    </citation>
    <scope>NUCLEOTIDE SEQUENCE</scope>
    <source>
        <strain evidence="20">1</strain>
    </source>
</reference>
<protein>
    <recommendedName>
        <fullName evidence="5 17">NADH-ubiquinone oxidoreductase chain 4</fullName>
        <ecNumber evidence="4 17">7.1.1.2</ecNumber>
    </recommendedName>
</protein>
<evidence type="ECO:0000256" key="1">
    <source>
        <dbReference type="ARBA" id="ARBA00003257"/>
    </source>
</evidence>